<dbReference type="EMBL" id="ACPB03020897">
    <property type="status" value="NOT_ANNOTATED_CDS"/>
    <property type="molecule type" value="Genomic_DNA"/>
</dbReference>
<name>T1I0G2_RHOPR</name>
<keyword evidence="3" id="KW-1185">Reference proteome</keyword>
<dbReference type="InterPro" id="IPR003151">
    <property type="entry name" value="PIK-rel_kinase_FAT"/>
</dbReference>
<dbReference type="AlphaFoldDB" id="T1I0G2"/>
<dbReference type="eggNOG" id="KOG0890">
    <property type="taxonomic scope" value="Eukaryota"/>
</dbReference>
<dbReference type="SUPFAM" id="SSF48371">
    <property type="entry name" value="ARM repeat"/>
    <property type="match status" value="1"/>
</dbReference>
<dbReference type="InterPro" id="IPR016024">
    <property type="entry name" value="ARM-type_fold"/>
</dbReference>
<evidence type="ECO:0000313" key="2">
    <source>
        <dbReference type="EnsemblMetazoa" id="RPRC009782-PA"/>
    </source>
</evidence>
<dbReference type="STRING" id="13249.T1I0G2"/>
<proteinExistence type="predicted"/>
<dbReference type="HOGENOM" id="CLU_763582_0_0_1"/>
<dbReference type="Pfam" id="PF02259">
    <property type="entry name" value="FAT"/>
    <property type="match status" value="1"/>
</dbReference>
<dbReference type="VEuPathDB" id="VectorBase:RPRC009782"/>
<sequence length="363" mass="41706">MSSEMILDCLMENIQLNNSAVKTACARCLGELGAIDPSRFKHCMEKRSFNSYKIETDEFAYICINNLLKELHKSKKSYFMNVIASTIQSIFTQLNDLDSLFGITKILRGTLSTEATMLNDVVSGHLEDLLRPHVLHLHVAYEMEKFVNIIELTNNRGAVHVQLDSFHQDLKIRSDLVRCFGGHVQEVLSAREKMFRLASQIASQNHSRSIERYFRNSLGEVVVELARLARKNDNLHVACTKLTIAEEFGVPKLFIEKAKYHRSKREAETALIVLKQGIDELEKNGHPPTNQIAAVIAKAKLLIAKYNEENMNEDYNQCFKNYQEAVTAYKTEKNYMYLANFLYRAYQKDHEPDKTNAKRYVVL</sequence>
<protein>
    <submittedName>
        <fullName evidence="2">DUF3385 domain-containing protein</fullName>
    </submittedName>
</protein>
<evidence type="ECO:0000313" key="3">
    <source>
        <dbReference type="Proteomes" id="UP000015103"/>
    </source>
</evidence>
<dbReference type="EnsemblMetazoa" id="RPRC009782-RA">
    <property type="protein sequence ID" value="RPRC009782-PA"/>
    <property type="gene ID" value="RPRC009782"/>
</dbReference>
<accession>T1I0G2</accession>
<reference evidence="2" key="1">
    <citation type="submission" date="2015-05" db="UniProtKB">
        <authorList>
            <consortium name="EnsemblMetazoa"/>
        </authorList>
    </citation>
    <scope>IDENTIFICATION</scope>
</reference>
<dbReference type="Proteomes" id="UP000015103">
    <property type="component" value="Unassembled WGS sequence"/>
</dbReference>
<organism evidence="2 3">
    <name type="scientific">Rhodnius prolixus</name>
    <name type="common">Triatomid bug</name>
    <dbReference type="NCBI Taxonomy" id="13249"/>
    <lineage>
        <taxon>Eukaryota</taxon>
        <taxon>Metazoa</taxon>
        <taxon>Ecdysozoa</taxon>
        <taxon>Arthropoda</taxon>
        <taxon>Hexapoda</taxon>
        <taxon>Insecta</taxon>
        <taxon>Pterygota</taxon>
        <taxon>Neoptera</taxon>
        <taxon>Paraneoptera</taxon>
        <taxon>Hemiptera</taxon>
        <taxon>Heteroptera</taxon>
        <taxon>Panheteroptera</taxon>
        <taxon>Cimicomorpha</taxon>
        <taxon>Reduviidae</taxon>
        <taxon>Triatominae</taxon>
        <taxon>Rhodnius</taxon>
    </lineage>
</organism>
<feature type="domain" description="PIK-related kinase FAT" evidence="1">
    <location>
        <begin position="72"/>
        <end position="361"/>
    </location>
</feature>
<dbReference type="InParanoid" id="T1I0G2"/>
<evidence type="ECO:0000259" key="1">
    <source>
        <dbReference type="Pfam" id="PF02259"/>
    </source>
</evidence>